<dbReference type="EMBL" id="SAEB01000009">
    <property type="protein sequence ID" value="RVD82708.1"/>
    <property type="molecule type" value="Genomic_DNA"/>
</dbReference>
<protein>
    <recommendedName>
        <fullName evidence="3">SET domain-containing protein</fullName>
    </recommendedName>
</protein>
<dbReference type="OrthoDB" id="5945798at2759"/>
<dbReference type="Gene3D" id="2.170.270.10">
    <property type="entry name" value="SET domain"/>
    <property type="match status" value="1"/>
</dbReference>
<evidence type="ECO:0008006" key="3">
    <source>
        <dbReference type="Google" id="ProtNLM"/>
    </source>
</evidence>
<dbReference type="SUPFAM" id="SSF82199">
    <property type="entry name" value="SET domain"/>
    <property type="match status" value="1"/>
</dbReference>
<comment type="caution">
    <text evidence="1">The sequence shown here is derived from an EMBL/GenBank/DDBJ whole genome shotgun (WGS) entry which is preliminary data.</text>
</comment>
<evidence type="ECO:0000313" key="2">
    <source>
        <dbReference type="Proteomes" id="UP000283090"/>
    </source>
</evidence>
<organism evidence="1 2">
    <name type="scientific">Arthrobotrys flagrans</name>
    <name type="common">Nematode-trapping fungus</name>
    <name type="synonym">Trichothecium flagrans</name>
    <dbReference type="NCBI Taxonomy" id="97331"/>
    <lineage>
        <taxon>Eukaryota</taxon>
        <taxon>Fungi</taxon>
        <taxon>Dikarya</taxon>
        <taxon>Ascomycota</taxon>
        <taxon>Pezizomycotina</taxon>
        <taxon>Orbiliomycetes</taxon>
        <taxon>Orbiliales</taxon>
        <taxon>Orbiliaceae</taxon>
        <taxon>Arthrobotrys</taxon>
    </lineage>
</organism>
<dbReference type="AlphaFoldDB" id="A0A436ZUT7"/>
<sequence>MSPPVDLSPSAYLEDHPSVGRGVFASTIIPAGTEILSVADPLICIPDEAHLDTCCHYCMAEATDEASYVNQAYRPPVKLSYCLGCRVVKYCSKY</sequence>
<name>A0A436ZUT7_ARTFL</name>
<accession>A0A436ZUT7</accession>
<reference evidence="1 2" key="1">
    <citation type="submission" date="2019-01" db="EMBL/GenBank/DDBJ databases">
        <title>Intercellular communication is required for trap formation in the nematode-trapping fungus Duddingtonia flagrans.</title>
        <authorList>
            <person name="Youssar L."/>
            <person name="Wernet V."/>
            <person name="Hensel N."/>
            <person name="Hildebrandt H.-G."/>
            <person name="Fischer R."/>
        </authorList>
    </citation>
    <scope>NUCLEOTIDE SEQUENCE [LARGE SCALE GENOMIC DNA]</scope>
    <source>
        <strain evidence="1 2">CBS H-5679</strain>
    </source>
</reference>
<keyword evidence="2" id="KW-1185">Reference proteome</keyword>
<dbReference type="Gene3D" id="6.10.140.2220">
    <property type="match status" value="1"/>
</dbReference>
<evidence type="ECO:0000313" key="1">
    <source>
        <dbReference type="EMBL" id="RVD82708.1"/>
    </source>
</evidence>
<gene>
    <name evidence="1" type="ORF">DFL_007123</name>
</gene>
<proteinExistence type="predicted"/>
<dbReference type="InterPro" id="IPR046341">
    <property type="entry name" value="SET_dom_sf"/>
</dbReference>
<dbReference type="GeneID" id="93589434"/>
<dbReference type="RefSeq" id="XP_067488252.1">
    <property type="nucleotide sequence ID" value="XM_067636658.1"/>
</dbReference>
<dbReference type="VEuPathDB" id="FungiDB:DFL_007123"/>
<dbReference type="Proteomes" id="UP000283090">
    <property type="component" value="Unassembled WGS sequence"/>
</dbReference>